<dbReference type="InterPro" id="IPR041289">
    <property type="entry name" value="Bact_RF_family3"/>
</dbReference>
<name>A0A919KCK1_9ACTN</name>
<sequence>MDLSNALSAQDLVGLSEQRGGYRVSVFAPTPPAEPADRHGVRVRNLLRQAERELRADGLSAVAAQRVLAPARGLLSGPRRFEQPGDGLAVFCEQGSARQFQVALRLPELVAVGDRFLVRPLLPLLGAAGHFYVLALNQDEIRLLRGSRHGLQEMVLDGLPLAVWLTMPRRRAQVHAFVADRGGAGGRAVFHGIEDDDTPLILQHFRRVDRALRDVLHGDDVPLVLAGVRSTQALYRRVNTHPGLIREGVDGNPRDLGIDELHRSAWPLVEPVLRAGEIAASAIYRELRGTGRTGTDAAAVCAGAQQGRVESLFVRTDAPAGTPRVIRLHEGTSAMDHRDSAAVATLRHGGAVYAVPRDRMPDTAPMAAVLRY</sequence>
<dbReference type="Proteomes" id="UP000636960">
    <property type="component" value="Unassembled WGS sequence"/>
</dbReference>
<comment type="caution">
    <text evidence="1">The sequence shown here is derived from an EMBL/GenBank/DDBJ whole genome shotgun (WGS) entry which is preliminary data.</text>
</comment>
<dbReference type="EMBL" id="BOMV01000099">
    <property type="protein sequence ID" value="GIF01157.1"/>
    <property type="molecule type" value="Genomic_DNA"/>
</dbReference>
<dbReference type="AlphaFoldDB" id="A0A919KCK1"/>
<protein>
    <submittedName>
        <fullName evidence="1">Uncharacterized protein</fullName>
    </submittedName>
</protein>
<reference evidence="1" key="1">
    <citation type="submission" date="2021-01" db="EMBL/GenBank/DDBJ databases">
        <title>Whole genome shotgun sequence of Actinoplanes rishiriensis NBRC 108556.</title>
        <authorList>
            <person name="Komaki H."/>
            <person name="Tamura T."/>
        </authorList>
    </citation>
    <scope>NUCLEOTIDE SEQUENCE</scope>
    <source>
        <strain evidence="1">NBRC 108556</strain>
    </source>
</reference>
<gene>
    <name evidence="1" type="ORF">Ari01nite_86210</name>
</gene>
<proteinExistence type="predicted"/>
<accession>A0A919KCK1</accession>
<dbReference type="Pfam" id="PF18845">
    <property type="entry name" value="baeRF_family3"/>
    <property type="match status" value="1"/>
</dbReference>
<evidence type="ECO:0000313" key="2">
    <source>
        <dbReference type="Proteomes" id="UP000636960"/>
    </source>
</evidence>
<keyword evidence="2" id="KW-1185">Reference proteome</keyword>
<evidence type="ECO:0000313" key="1">
    <source>
        <dbReference type="EMBL" id="GIF01157.1"/>
    </source>
</evidence>
<organism evidence="1 2">
    <name type="scientific">Paractinoplanes rishiriensis</name>
    <dbReference type="NCBI Taxonomy" id="1050105"/>
    <lineage>
        <taxon>Bacteria</taxon>
        <taxon>Bacillati</taxon>
        <taxon>Actinomycetota</taxon>
        <taxon>Actinomycetes</taxon>
        <taxon>Micromonosporales</taxon>
        <taxon>Micromonosporaceae</taxon>
        <taxon>Paractinoplanes</taxon>
    </lineage>
</organism>